<protein>
    <submittedName>
        <fullName evidence="1">Uncharacterized protein</fullName>
    </submittedName>
</protein>
<gene>
    <name evidence="1" type="ORF">R2Q92_03860</name>
</gene>
<organism evidence="1 2">
    <name type="scientific">Microbacterium aquimaris</name>
    <dbReference type="NCBI Taxonomy" id="459816"/>
    <lineage>
        <taxon>Bacteria</taxon>
        <taxon>Bacillati</taxon>
        <taxon>Actinomycetota</taxon>
        <taxon>Actinomycetes</taxon>
        <taxon>Micrococcales</taxon>
        <taxon>Microbacteriaceae</taxon>
        <taxon>Microbacterium</taxon>
    </lineage>
</organism>
<proteinExistence type="predicted"/>
<reference evidence="1 2" key="1">
    <citation type="submission" date="2023-10" db="EMBL/GenBank/DDBJ databases">
        <title>Microbacterium xanthum sp. nov., isolated from seaweed.</title>
        <authorList>
            <person name="Lee S.D."/>
        </authorList>
    </citation>
    <scope>NUCLEOTIDE SEQUENCE [LARGE SCALE GENOMIC DNA]</scope>
    <source>
        <strain evidence="1 2">KCTC 19124</strain>
    </source>
</reference>
<dbReference type="RefSeq" id="WP_194423628.1">
    <property type="nucleotide sequence ID" value="NZ_BAAAPT010000001.1"/>
</dbReference>
<comment type="caution">
    <text evidence="1">The sequence shown here is derived from an EMBL/GenBank/DDBJ whole genome shotgun (WGS) entry which is preliminary data.</text>
</comment>
<dbReference type="Proteomes" id="UP001291912">
    <property type="component" value="Unassembled WGS sequence"/>
</dbReference>
<sequence length="51" mass="5651">MRTTITPAASDITRTDGKQRIRLWPFTRAARRRATFVPGPAAARGSRVVLV</sequence>
<keyword evidence="2" id="KW-1185">Reference proteome</keyword>
<evidence type="ECO:0000313" key="2">
    <source>
        <dbReference type="Proteomes" id="UP001291912"/>
    </source>
</evidence>
<evidence type="ECO:0000313" key="1">
    <source>
        <dbReference type="EMBL" id="MDZ8160958.1"/>
    </source>
</evidence>
<dbReference type="EMBL" id="JAWJYN010000001">
    <property type="protein sequence ID" value="MDZ8160958.1"/>
    <property type="molecule type" value="Genomic_DNA"/>
</dbReference>
<name>A0ABU5N4E0_9MICO</name>
<accession>A0ABU5N4E0</accession>